<proteinExistence type="predicted"/>
<dbReference type="SUPFAM" id="SSF54593">
    <property type="entry name" value="Glyoxalase/Bleomycin resistance protein/Dihydroxybiphenyl dioxygenase"/>
    <property type="match status" value="1"/>
</dbReference>
<dbReference type="AlphaFoldDB" id="A0A8J3BPX2"/>
<dbReference type="EMBL" id="BMQC01000017">
    <property type="protein sequence ID" value="GGK40361.1"/>
    <property type="molecule type" value="Genomic_DNA"/>
</dbReference>
<sequence>MDPRVAAVVPVLYVRDAAASEAFYRLFGFVVDREGGAGDARWIYLRCGAHTVLLAEVHPPLVQVELPLAVYVYVVDLAGTLATLAAAGVATEHVGYPDHAPGGEARAVDPDGNVVLCGQPTAVPEADRVAPTGPPARFTLIKQAAEEVARRGGAPARCQVGQADGRPCSRSAEVKLADPWGDTAWACVAHAEEALIAASAVFIAREPEGGLASFLRGRAARRTP</sequence>
<gene>
    <name evidence="2" type="ORF">GCM10010124_36380</name>
</gene>
<reference evidence="2" key="1">
    <citation type="journal article" date="2014" name="Int. J. Syst. Evol. Microbiol.">
        <title>Complete genome sequence of Corynebacterium casei LMG S-19264T (=DSM 44701T), isolated from a smear-ripened cheese.</title>
        <authorList>
            <consortium name="US DOE Joint Genome Institute (JGI-PGF)"/>
            <person name="Walter F."/>
            <person name="Albersmeier A."/>
            <person name="Kalinowski J."/>
            <person name="Ruckert C."/>
        </authorList>
    </citation>
    <scope>NUCLEOTIDE SEQUENCE</scope>
    <source>
        <strain evidence="2">JCM 3091</strain>
    </source>
</reference>
<keyword evidence="3" id="KW-1185">Reference proteome</keyword>
<dbReference type="RefSeq" id="WP_189115569.1">
    <property type="nucleotide sequence ID" value="NZ_BMQC01000017.1"/>
</dbReference>
<accession>A0A8J3BPX2</accession>
<dbReference type="InterPro" id="IPR004360">
    <property type="entry name" value="Glyas_Fos-R_dOase_dom"/>
</dbReference>
<dbReference type="Gene3D" id="3.10.180.10">
    <property type="entry name" value="2,3-Dihydroxybiphenyl 1,2-Dioxygenase, domain 1"/>
    <property type="match status" value="1"/>
</dbReference>
<name>A0A8J3BPX2_9ACTN</name>
<organism evidence="2 3">
    <name type="scientific">Pilimelia terevasa</name>
    <dbReference type="NCBI Taxonomy" id="53372"/>
    <lineage>
        <taxon>Bacteria</taxon>
        <taxon>Bacillati</taxon>
        <taxon>Actinomycetota</taxon>
        <taxon>Actinomycetes</taxon>
        <taxon>Micromonosporales</taxon>
        <taxon>Micromonosporaceae</taxon>
        <taxon>Pilimelia</taxon>
    </lineage>
</organism>
<dbReference type="Proteomes" id="UP000662200">
    <property type="component" value="Unassembled WGS sequence"/>
</dbReference>
<feature type="domain" description="Glyoxalase/fosfomycin resistance/dioxygenase" evidence="1">
    <location>
        <begin position="11"/>
        <end position="115"/>
    </location>
</feature>
<protein>
    <recommendedName>
        <fullName evidence="1">Glyoxalase/fosfomycin resistance/dioxygenase domain-containing protein</fullName>
    </recommendedName>
</protein>
<evidence type="ECO:0000313" key="3">
    <source>
        <dbReference type="Proteomes" id="UP000662200"/>
    </source>
</evidence>
<dbReference type="Pfam" id="PF00903">
    <property type="entry name" value="Glyoxalase"/>
    <property type="match status" value="1"/>
</dbReference>
<reference evidence="2" key="2">
    <citation type="submission" date="2020-09" db="EMBL/GenBank/DDBJ databases">
        <authorList>
            <person name="Sun Q."/>
            <person name="Ohkuma M."/>
        </authorList>
    </citation>
    <scope>NUCLEOTIDE SEQUENCE</scope>
    <source>
        <strain evidence="2">JCM 3091</strain>
    </source>
</reference>
<evidence type="ECO:0000259" key="1">
    <source>
        <dbReference type="Pfam" id="PF00903"/>
    </source>
</evidence>
<dbReference type="InterPro" id="IPR029068">
    <property type="entry name" value="Glyas_Bleomycin-R_OHBP_Dase"/>
</dbReference>
<evidence type="ECO:0000313" key="2">
    <source>
        <dbReference type="EMBL" id="GGK40361.1"/>
    </source>
</evidence>
<comment type="caution">
    <text evidence="2">The sequence shown here is derived from an EMBL/GenBank/DDBJ whole genome shotgun (WGS) entry which is preliminary data.</text>
</comment>
<dbReference type="CDD" id="cd06587">
    <property type="entry name" value="VOC"/>
    <property type="match status" value="1"/>
</dbReference>